<reference evidence="10 11" key="1">
    <citation type="submission" date="2019-03" db="EMBL/GenBank/DDBJ databases">
        <title>First draft genome of Liparis tanakae, snailfish: a comprehensive survey of snailfish specific genes.</title>
        <authorList>
            <person name="Kim W."/>
            <person name="Song I."/>
            <person name="Jeong J.-H."/>
            <person name="Kim D."/>
            <person name="Kim S."/>
            <person name="Ryu S."/>
            <person name="Song J.Y."/>
            <person name="Lee S.K."/>
        </authorList>
    </citation>
    <scope>NUCLEOTIDE SEQUENCE [LARGE SCALE GENOMIC DNA]</scope>
    <source>
        <tissue evidence="10">Muscle</tissue>
    </source>
</reference>
<keyword evidence="11" id="KW-1185">Reference proteome</keyword>
<evidence type="ECO:0000313" key="11">
    <source>
        <dbReference type="Proteomes" id="UP000314294"/>
    </source>
</evidence>
<keyword evidence="3" id="KW-0479">Metal-binding</keyword>
<dbReference type="PROSITE" id="PS00018">
    <property type="entry name" value="EF_HAND_1"/>
    <property type="match status" value="2"/>
</dbReference>
<dbReference type="PANTHER" id="PTHR10827:SF91">
    <property type="entry name" value="RETICULOCALBIN 3, EF-HAND CALCIUM BINDING DOMAIN"/>
    <property type="match status" value="1"/>
</dbReference>
<evidence type="ECO:0000256" key="7">
    <source>
        <dbReference type="ARBA" id="ARBA00022837"/>
    </source>
</evidence>
<keyword evidence="7" id="KW-0106">Calcium</keyword>
<dbReference type="GO" id="GO:0005509">
    <property type="term" value="F:calcium ion binding"/>
    <property type="evidence" value="ECO:0007669"/>
    <property type="project" value="InterPro"/>
</dbReference>
<evidence type="ECO:0000256" key="2">
    <source>
        <dbReference type="ARBA" id="ARBA00006431"/>
    </source>
</evidence>
<evidence type="ECO:0000313" key="10">
    <source>
        <dbReference type="EMBL" id="TNN22981.1"/>
    </source>
</evidence>
<comment type="subcellular location">
    <subcellularLocation>
        <location evidence="1">Endoplasmic reticulum</location>
    </subcellularLocation>
</comment>
<keyword evidence="6" id="KW-0256">Endoplasmic reticulum</keyword>
<dbReference type="PANTHER" id="PTHR10827">
    <property type="entry name" value="RETICULOCALBIN"/>
    <property type="match status" value="1"/>
</dbReference>
<dbReference type="InterPro" id="IPR011992">
    <property type="entry name" value="EF-hand-dom_pair"/>
</dbReference>
<organism evidence="10 11">
    <name type="scientific">Liparis tanakae</name>
    <name type="common">Tanaka's snailfish</name>
    <dbReference type="NCBI Taxonomy" id="230148"/>
    <lineage>
        <taxon>Eukaryota</taxon>
        <taxon>Metazoa</taxon>
        <taxon>Chordata</taxon>
        <taxon>Craniata</taxon>
        <taxon>Vertebrata</taxon>
        <taxon>Euteleostomi</taxon>
        <taxon>Actinopterygii</taxon>
        <taxon>Neopterygii</taxon>
        <taxon>Teleostei</taxon>
        <taxon>Neoteleostei</taxon>
        <taxon>Acanthomorphata</taxon>
        <taxon>Eupercaria</taxon>
        <taxon>Perciformes</taxon>
        <taxon>Cottioidei</taxon>
        <taxon>Cottales</taxon>
        <taxon>Liparidae</taxon>
        <taxon>Liparis</taxon>
    </lineage>
</organism>
<feature type="domain" description="EF-hand" evidence="9">
    <location>
        <begin position="68"/>
        <end position="103"/>
    </location>
</feature>
<dbReference type="SUPFAM" id="SSF47473">
    <property type="entry name" value="EF-hand"/>
    <property type="match status" value="1"/>
</dbReference>
<keyword evidence="5" id="KW-0677">Repeat</keyword>
<evidence type="ECO:0000259" key="9">
    <source>
        <dbReference type="PROSITE" id="PS50222"/>
    </source>
</evidence>
<dbReference type="Gene3D" id="1.10.238.10">
    <property type="entry name" value="EF-hand"/>
    <property type="match status" value="1"/>
</dbReference>
<comment type="similarity">
    <text evidence="2">Belongs to the CREC family.</text>
</comment>
<dbReference type="InterPro" id="IPR002048">
    <property type="entry name" value="EF_hand_dom"/>
</dbReference>
<evidence type="ECO:0000256" key="8">
    <source>
        <dbReference type="SAM" id="SignalP"/>
    </source>
</evidence>
<dbReference type="OrthoDB" id="293868at2759"/>
<dbReference type="Proteomes" id="UP000314294">
    <property type="component" value="Unassembled WGS sequence"/>
</dbReference>
<proteinExistence type="inferred from homology"/>
<feature type="signal peptide" evidence="8">
    <location>
        <begin position="1"/>
        <end position="20"/>
    </location>
</feature>
<dbReference type="AlphaFoldDB" id="A0A4Z2E2L9"/>
<feature type="chain" id="PRO_5021348467" evidence="8">
    <location>
        <begin position="21"/>
        <end position="178"/>
    </location>
</feature>
<sequence>MMKLLRSVAALCLLAAVAFAVPAQEKRIHHQLDLSDHAHADGHGFLYDHEAFLGKEEAKTFDQLTPEESKDKLAKIVERIDMDKDGFISHTELHYWIKHRQRRYIEENVNKHWKDYDQNHDGNVAWQEYKNTTYGFYLGNASSPASSFLLLPSSFTPRVSPLPPSWDRDAGLRVRRSS</sequence>
<name>A0A4Z2E2L9_9TELE</name>
<dbReference type="GO" id="GO:0005783">
    <property type="term" value="C:endoplasmic reticulum"/>
    <property type="evidence" value="ECO:0007669"/>
    <property type="project" value="UniProtKB-SubCell"/>
</dbReference>
<accession>A0A4Z2E2L9</accession>
<dbReference type="EMBL" id="SRLO01020246">
    <property type="protein sequence ID" value="TNN22981.1"/>
    <property type="molecule type" value="Genomic_DNA"/>
</dbReference>
<evidence type="ECO:0000256" key="1">
    <source>
        <dbReference type="ARBA" id="ARBA00004240"/>
    </source>
</evidence>
<gene>
    <name evidence="10" type="primary">CALU</name>
    <name evidence="10" type="ORF">EYF80_066903</name>
</gene>
<evidence type="ECO:0000256" key="5">
    <source>
        <dbReference type="ARBA" id="ARBA00022737"/>
    </source>
</evidence>
<dbReference type="InterPro" id="IPR018247">
    <property type="entry name" value="EF_Hand_1_Ca_BS"/>
</dbReference>
<dbReference type="PROSITE" id="PS50222">
    <property type="entry name" value="EF_HAND_2"/>
    <property type="match status" value="2"/>
</dbReference>
<protein>
    <submittedName>
        <fullName evidence="10">Calumenin</fullName>
    </submittedName>
</protein>
<comment type="caution">
    <text evidence="10">The sequence shown here is derived from an EMBL/GenBank/DDBJ whole genome shotgun (WGS) entry which is preliminary data.</text>
</comment>
<feature type="domain" description="EF-hand" evidence="9">
    <location>
        <begin position="104"/>
        <end position="139"/>
    </location>
</feature>
<keyword evidence="4 8" id="KW-0732">Signal</keyword>
<evidence type="ECO:0000256" key="4">
    <source>
        <dbReference type="ARBA" id="ARBA00022729"/>
    </source>
</evidence>
<evidence type="ECO:0000256" key="6">
    <source>
        <dbReference type="ARBA" id="ARBA00022824"/>
    </source>
</evidence>
<dbReference type="FunFam" id="1.10.238.10:FF:000109">
    <property type="entry name" value="calumenin isoform X2"/>
    <property type="match status" value="1"/>
</dbReference>
<evidence type="ECO:0000256" key="3">
    <source>
        <dbReference type="ARBA" id="ARBA00022723"/>
    </source>
</evidence>